<keyword evidence="6" id="KW-1185">Reference proteome</keyword>
<feature type="domain" description="Carbohydrate kinase PfkB" evidence="4">
    <location>
        <begin position="14"/>
        <end position="108"/>
    </location>
</feature>
<name>A0A923IW38_9ACTO</name>
<dbReference type="GO" id="GO:0016301">
    <property type="term" value="F:kinase activity"/>
    <property type="evidence" value="ECO:0007669"/>
    <property type="project" value="UniProtKB-KW"/>
</dbReference>
<sequence>MTEGEAQIPGAPRVCVLGPLVLALVMGPLDHAPRAGEEQIARTASLAPGGSANRAVALARMGLNTELVCSIGVDEAGAIVRRMLATHSVDVEHATRVPHQAITAALGFDGDRALTTYGDLSAPSLKGMLVPPDALVGELGVLGENLETIAKWRRPGSLKGPNRAGSDRTWVLAECRWDPTGRWSGDDLDPLEQVDAFTLNEDEAKNYTRKADARQAARQLLWSVPEVVVTLGPRGALAIIDDEEILLPAAPAHTIDTTSAGHAFSAALVCARMNGLGARAAVSMALLASARSTETMGSFTHAPTLSELQRWTRARELPEGYDAEFLDLEDPHAREEEPPRADPGSPDDDTRDDSGFEAASSIADSLSN</sequence>
<proteinExistence type="predicted"/>
<dbReference type="InterPro" id="IPR002139">
    <property type="entry name" value="Ribo/fructo_kinase"/>
</dbReference>
<dbReference type="GO" id="GO:0006796">
    <property type="term" value="P:phosphate-containing compound metabolic process"/>
    <property type="evidence" value="ECO:0007669"/>
    <property type="project" value="UniProtKB-ARBA"/>
</dbReference>
<keyword evidence="2 5" id="KW-0418">Kinase</keyword>
<dbReference type="InterPro" id="IPR011611">
    <property type="entry name" value="PfkB_dom"/>
</dbReference>
<dbReference type="PANTHER" id="PTHR10584">
    <property type="entry name" value="SUGAR KINASE"/>
    <property type="match status" value="1"/>
</dbReference>
<evidence type="ECO:0000313" key="5">
    <source>
        <dbReference type="EMBL" id="MBB6333772.1"/>
    </source>
</evidence>
<dbReference type="SUPFAM" id="SSF53613">
    <property type="entry name" value="Ribokinase-like"/>
    <property type="match status" value="1"/>
</dbReference>
<dbReference type="EMBL" id="JACHMK010000001">
    <property type="protein sequence ID" value="MBB6333772.1"/>
    <property type="molecule type" value="Genomic_DNA"/>
</dbReference>
<evidence type="ECO:0000256" key="2">
    <source>
        <dbReference type="ARBA" id="ARBA00022777"/>
    </source>
</evidence>
<dbReference type="Pfam" id="PF00294">
    <property type="entry name" value="PfkB"/>
    <property type="match status" value="2"/>
</dbReference>
<dbReference type="Proteomes" id="UP000617426">
    <property type="component" value="Unassembled WGS sequence"/>
</dbReference>
<reference evidence="5" key="1">
    <citation type="submission" date="2020-08" db="EMBL/GenBank/DDBJ databases">
        <title>Sequencing the genomes of 1000 actinobacteria strains.</title>
        <authorList>
            <person name="Klenk H.-P."/>
        </authorList>
    </citation>
    <scope>NUCLEOTIDE SEQUENCE</scope>
    <source>
        <strain evidence="5">DSM 10695</strain>
    </source>
</reference>
<dbReference type="Gene3D" id="3.40.1190.20">
    <property type="match status" value="1"/>
</dbReference>
<dbReference type="InterPro" id="IPR029056">
    <property type="entry name" value="Ribokinase-like"/>
</dbReference>
<evidence type="ECO:0000313" key="6">
    <source>
        <dbReference type="Proteomes" id="UP000617426"/>
    </source>
</evidence>
<protein>
    <submittedName>
        <fullName evidence="5">Sugar/nucleoside kinase (Ribokinase family)</fullName>
    </submittedName>
</protein>
<dbReference type="RefSeq" id="WP_184451448.1">
    <property type="nucleotide sequence ID" value="NZ_JACHMK010000001.1"/>
</dbReference>
<organism evidence="5 6">
    <name type="scientific">Schaalia hyovaginalis</name>
    <dbReference type="NCBI Taxonomy" id="29316"/>
    <lineage>
        <taxon>Bacteria</taxon>
        <taxon>Bacillati</taxon>
        <taxon>Actinomycetota</taxon>
        <taxon>Actinomycetes</taxon>
        <taxon>Actinomycetales</taxon>
        <taxon>Actinomycetaceae</taxon>
        <taxon>Schaalia</taxon>
    </lineage>
</organism>
<gene>
    <name evidence="5" type="ORF">HD592_000337</name>
</gene>
<accession>A0A923IW38</accession>
<dbReference type="PANTHER" id="PTHR10584:SF166">
    <property type="entry name" value="RIBOKINASE"/>
    <property type="match status" value="1"/>
</dbReference>
<evidence type="ECO:0000256" key="1">
    <source>
        <dbReference type="ARBA" id="ARBA00022679"/>
    </source>
</evidence>
<dbReference type="PRINTS" id="PR00990">
    <property type="entry name" value="RIBOKINASE"/>
</dbReference>
<feature type="region of interest" description="Disordered" evidence="3">
    <location>
        <begin position="321"/>
        <end position="368"/>
    </location>
</feature>
<feature type="domain" description="Carbohydrate kinase PfkB" evidence="4">
    <location>
        <begin position="185"/>
        <end position="303"/>
    </location>
</feature>
<evidence type="ECO:0000256" key="3">
    <source>
        <dbReference type="SAM" id="MobiDB-lite"/>
    </source>
</evidence>
<dbReference type="AlphaFoldDB" id="A0A923IW38"/>
<keyword evidence="1" id="KW-0808">Transferase</keyword>
<feature type="compositionally biased region" description="Basic and acidic residues" evidence="3">
    <location>
        <begin position="329"/>
        <end position="340"/>
    </location>
</feature>
<comment type="caution">
    <text evidence="5">The sequence shown here is derived from an EMBL/GenBank/DDBJ whole genome shotgun (WGS) entry which is preliminary data.</text>
</comment>
<evidence type="ECO:0000259" key="4">
    <source>
        <dbReference type="Pfam" id="PF00294"/>
    </source>
</evidence>